<organism evidence="2 3">
    <name type="scientific">Trichonephila clavipes</name>
    <name type="common">Golden silk orbweaver</name>
    <name type="synonym">Nephila clavipes</name>
    <dbReference type="NCBI Taxonomy" id="2585209"/>
    <lineage>
        <taxon>Eukaryota</taxon>
        <taxon>Metazoa</taxon>
        <taxon>Ecdysozoa</taxon>
        <taxon>Arthropoda</taxon>
        <taxon>Chelicerata</taxon>
        <taxon>Arachnida</taxon>
        <taxon>Araneae</taxon>
        <taxon>Araneomorphae</taxon>
        <taxon>Entelegynae</taxon>
        <taxon>Araneoidea</taxon>
        <taxon>Nephilidae</taxon>
        <taxon>Trichonephila</taxon>
    </lineage>
</organism>
<accession>A0A8X6VP26</accession>
<dbReference type="EMBL" id="BMAU01021334">
    <property type="protein sequence ID" value="GFY15129.1"/>
    <property type="molecule type" value="Genomic_DNA"/>
</dbReference>
<evidence type="ECO:0000256" key="1">
    <source>
        <dbReference type="SAM" id="MobiDB-lite"/>
    </source>
</evidence>
<reference evidence="2" key="1">
    <citation type="submission" date="2020-08" db="EMBL/GenBank/DDBJ databases">
        <title>Multicomponent nature underlies the extraordinary mechanical properties of spider dragline silk.</title>
        <authorList>
            <person name="Kono N."/>
            <person name="Nakamura H."/>
            <person name="Mori M."/>
            <person name="Yoshida Y."/>
            <person name="Ohtoshi R."/>
            <person name="Malay A.D."/>
            <person name="Moran D.A.P."/>
            <person name="Tomita M."/>
            <person name="Numata K."/>
            <person name="Arakawa K."/>
        </authorList>
    </citation>
    <scope>NUCLEOTIDE SEQUENCE</scope>
</reference>
<name>A0A8X6VP26_TRICX</name>
<dbReference type="Proteomes" id="UP000887159">
    <property type="component" value="Unassembled WGS sequence"/>
</dbReference>
<feature type="region of interest" description="Disordered" evidence="1">
    <location>
        <begin position="43"/>
        <end position="89"/>
    </location>
</feature>
<protein>
    <submittedName>
        <fullName evidence="2">Uncharacterized protein</fullName>
    </submittedName>
</protein>
<comment type="caution">
    <text evidence="2">The sequence shown here is derived from an EMBL/GenBank/DDBJ whole genome shotgun (WGS) entry which is preliminary data.</text>
</comment>
<dbReference type="AlphaFoldDB" id="A0A8X6VP26"/>
<sequence length="118" mass="12816">MSIAFNNGHLALVKAVDKHGIGFSSSCESLGLNFRVDVVSTMSRESAPNKSPIMADKEILKSDKSSKNTVDGDSDDENEMNTAAPIPTSSEMMTIMKSMLSYLDTHSNGEMNNRINDI</sequence>
<proteinExistence type="predicted"/>
<feature type="compositionally biased region" description="Basic and acidic residues" evidence="1">
    <location>
        <begin position="55"/>
        <end position="66"/>
    </location>
</feature>
<keyword evidence="3" id="KW-1185">Reference proteome</keyword>
<gene>
    <name evidence="2" type="ORF">TNCV_1569441</name>
</gene>
<evidence type="ECO:0000313" key="2">
    <source>
        <dbReference type="EMBL" id="GFY15129.1"/>
    </source>
</evidence>
<evidence type="ECO:0000313" key="3">
    <source>
        <dbReference type="Proteomes" id="UP000887159"/>
    </source>
</evidence>